<gene>
    <name evidence="3" type="ORF">GKZ89_06090</name>
</gene>
<dbReference type="InterPro" id="IPR036680">
    <property type="entry name" value="SPOR-like_sf"/>
</dbReference>
<evidence type="ECO:0000256" key="1">
    <source>
        <dbReference type="SAM" id="MobiDB-lite"/>
    </source>
</evidence>
<feature type="region of interest" description="Disordered" evidence="1">
    <location>
        <begin position="126"/>
        <end position="149"/>
    </location>
</feature>
<organism evidence="3 4">
    <name type="scientific">Metabacillus mangrovi</name>
    <dbReference type="NCBI Taxonomy" id="1491830"/>
    <lineage>
        <taxon>Bacteria</taxon>
        <taxon>Bacillati</taxon>
        <taxon>Bacillota</taxon>
        <taxon>Bacilli</taxon>
        <taxon>Bacillales</taxon>
        <taxon>Bacillaceae</taxon>
        <taxon>Metabacillus</taxon>
    </lineage>
</organism>
<feature type="transmembrane region" description="Helical" evidence="2">
    <location>
        <begin position="93"/>
        <end position="115"/>
    </location>
</feature>
<keyword evidence="2" id="KW-1133">Transmembrane helix</keyword>
<sequence>MDKQNKKASIRVVLKGENAEKETLIPITSWKDRAARETAASAEKDEFDWILPDEEEDIYKEDPKVQIGKKEKRKGASLNFESKNDRLFPVKQFLTTALIAVVLGVAFGFIALNVISDQEMPAAVQPQAASPAAAEPAAEPAQQPAKSASNGRLATFVVQNGKFSSKGAAESLAEEMKGKGFAAAVVESDGAFFVYGGVGFLKEETAALGQTYQKQQVEAWGGKQAEWLVPESSSSGKLQEAAETILSASLKQIAGSKADESAIQAASGLAAGVKEDSAFKKSLTEAAKQLLNDSSASAGWKAQQLILDGLAAK</sequence>
<accession>A0A7X2S496</accession>
<keyword evidence="2" id="KW-0812">Transmembrane</keyword>
<proteinExistence type="predicted"/>
<dbReference type="RefSeq" id="WP_155111505.1">
    <property type="nucleotide sequence ID" value="NZ_WMIB01000003.1"/>
</dbReference>
<keyword evidence="4" id="KW-1185">Reference proteome</keyword>
<dbReference type="GO" id="GO:0042834">
    <property type="term" value="F:peptidoglycan binding"/>
    <property type="evidence" value="ECO:0007669"/>
    <property type="project" value="InterPro"/>
</dbReference>
<dbReference type="AlphaFoldDB" id="A0A7X2S496"/>
<dbReference type="EMBL" id="WMIB01000003">
    <property type="protein sequence ID" value="MTH52975.1"/>
    <property type="molecule type" value="Genomic_DNA"/>
</dbReference>
<comment type="caution">
    <text evidence="3">The sequence shown here is derived from an EMBL/GenBank/DDBJ whole genome shotgun (WGS) entry which is preliminary data.</text>
</comment>
<evidence type="ECO:0000313" key="4">
    <source>
        <dbReference type="Proteomes" id="UP000434639"/>
    </source>
</evidence>
<protein>
    <recommendedName>
        <fullName evidence="5">SPOR domain-containing protein</fullName>
    </recommendedName>
</protein>
<reference evidence="3 4" key="1">
    <citation type="journal article" date="2017" name="Int. J. Syst. Evol. Microbiol.">
        <title>Bacillus mangrovi sp. nov., isolated from a sediment sample from a mangrove forest.</title>
        <authorList>
            <person name="Gupta V."/>
            <person name="Singh P.K."/>
            <person name="Korpole S."/>
            <person name="Tanuku N.R.S."/>
            <person name="Pinnaka A.K."/>
        </authorList>
    </citation>
    <scope>NUCLEOTIDE SEQUENCE [LARGE SCALE GENOMIC DNA]</scope>
    <source>
        <strain evidence="3 4">KCTC 33872</strain>
    </source>
</reference>
<dbReference type="Proteomes" id="UP000434639">
    <property type="component" value="Unassembled WGS sequence"/>
</dbReference>
<evidence type="ECO:0000256" key="2">
    <source>
        <dbReference type="SAM" id="Phobius"/>
    </source>
</evidence>
<dbReference type="Gene3D" id="3.30.70.1070">
    <property type="entry name" value="Sporulation related repeat"/>
    <property type="match status" value="1"/>
</dbReference>
<keyword evidence="2" id="KW-0472">Membrane</keyword>
<dbReference type="OrthoDB" id="2938787at2"/>
<evidence type="ECO:0008006" key="5">
    <source>
        <dbReference type="Google" id="ProtNLM"/>
    </source>
</evidence>
<name>A0A7X2S496_9BACI</name>
<evidence type="ECO:0000313" key="3">
    <source>
        <dbReference type="EMBL" id="MTH52975.1"/>
    </source>
</evidence>